<dbReference type="AlphaFoldDB" id="B8CDS3"/>
<feature type="binding site" evidence="5">
    <location>
        <position position="242"/>
    </location>
    <ligand>
        <name>Zn(2+)</name>
        <dbReference type="ChEBI" id="CHEBI:29105"/>
        <label>1</label>
    </ligand>
</feature>
<dbReference type="RefSeq" id="XP_002294155.1">
    <property type="nucleotide sequence ID" value="XM_002294119.1"/>
</dbReference>
<keyword evidence="6" id="KW-0175">Coiled coil</keyword>
<dbReference type="GO" id="GO:0007165">
    <property type="term" value="P:signal transduction"/>
    <property type="evidence" value="ECO:0007669"/>
    <property type="project" value="InterPro"/>
</dbReference>
<dbReference type="SUPFAM" id="SSF109604">
    <property type="entry name" value="HD-domain/PDEase-like"/>
    <property type="match status" value="1"/>
</dbReference>
<evidence type="ECO:0000259" key="7">
    <source>
        <dbReference type="PROSITE" id="PS51845"/>
    </source>
</evidence>
<evidence type="ECO:0000256" key="3">
    <source>
        <dbReference type="PIRSR" id="PIRSR623088-1"/>
    </source>
</evidence>
<dbReference type="PROSITE" id="PS51845">
    <property type="entry name" value="PDEASE_I_2"/>
    <property type="match status" value="1"/>
</dbReference>
<dbReference type="InParanoid" id="B8CDS3"/>
<dbReference type="GO" id="GO:0141162">
    <property type="term" value="P:negative regulation of cAMP/PKA signal transduction"/>
    <property type="evidence" value="ECO:0000318"/>
    <property type="project" value="GO_Central"/>
</dbReference>
<feature type="active site" description="Proton donor" evidence="3">
    <location>
        <position position="84"/>
    </location>
</feature>
<dbReference type="eggNOG" id="KOG3688">
    <property type="taxonomic scope" value="Eukaryota"/>
</dbReference>
<feature type="domain" description="PDEase" evidence="7">
    <location>
        <begin position="2"/>
        <end position="345"/>
    </location>
</feature>
<feature type="binding site" evidence="4">
    <location>
        <begin position="84"/>
        <end position="88"/>
    </location>
    <ligand>
        <name>AMP</name>
        <dbReference type="ChEBI" id="CHEBI:456215"/>
    </ligand>
</feature>
<feature type="coiled-coil region" evidence="6">
    <location>
        <begin position="312"/>
        <end position="339"/>
    </location>
</feature>
<reference evidence="8 9" key="1">
    <citation type="journal article" date="2004" name="Science">
        <title>The genome of the diatom Thalassiosira pseudonana: ecology, evolution, and metabolism.</title>
        <authorList>
            <person name="Armbrust E.V."/>
            <person name="Berges J.A."/>
            <person name="Bowler C."/>
            <person name="Green B.R."/>
            <person name="Martinez D."/>
            <person name="Putnam N.H."/>
            <person name="Zhou S."/>
            <person name="Allen A.E."/>
            <person name="Apt K.E."/>
            <person name="Bechner M."/>
            <person name="Brzezinski M.A."/>
            <person name="Chaal B.K."/>
            <person name="Chiovitti A."/>
            <person name="Davis A.K."/>
            <person name="Demarest M.S."/>
            <person name="Detter J.C."/>
            <person name="Glavina T."/>
            <person name="Goodstein D."/>
            <person name="Hadi M.Z."/>
            <person name="Hellsten U."/>
            <person name="Hildebrand M."/>
            <person name="Jenkins B.D."/>
            <person name="Jurka J."/>
            <person name="Kapitonov V.V."/>
            <person name="Kroger N."/>
            <person name="Lau W.W."/>
            <person name="Lane T.W."/>
            <person name="Larimer F.W."/>
            <person name="Lippmeier J.C."/>
            <person name="Lucas S."/>
            <person name="Medina M."/>
            <person name="Montsant A."/>
            <person name="Obornik M."/>
            <person name="Parker M.S."/>
            <person name="Palenik B."/>
            <person name="Pazour G.J."/>
            <person name="Richardson P.M."/>
            <person name="Rynearson T.A."/>
            <person name="Saito M.A."/>
            <person name="Schwartz D.C."/>
            <person name="Thamatrakoln K."/>
            <person name="Valentin K."/>
            <person name="Vardi A."/>
            <person name="Wilkerson F.P."/>
            <person name="Rokhsar D.S."/>
        </authorList>
    </citation>
    <scope>NUCLEOTIDE SEQUENCE [LARGE SCALE GENOMIC DNA]</scope>
    <source>
        <strain evidence="8 9">CCMP1335</strain>
    </source>
</reference>
<dbReference type="Gene3D" id="1.10.1300.10">
    <property type="entry name" value="3'5'-cyclic nucleotide phosphodiesterase, catalytic domain"/>
    <property type="match status" value="1"/>
</dbReference>
<feature type="binding site" evidence="5">
    <location>
        <position position="126"/>
    </location>
    <ligand>
        <name>Zn(2+)</name>
        <dbReference type="ChEBI" id="CHEBI:29105"/>
        <label>1</label>
    </ligand>
</feature>
<protein>
    <submittedName>
        <fullName evidence="8">3',5'-cyclic nucleotide phosphodiesterase</fullName>
        <ecNumber evidence="8">3.1.4.17</ecNumber>
    </submittedName>
</protein>
<evidence type="ECO:0000256" key="6">
    <source>
        <dbReference type="SAM" id="Coils"/>
    </source>
</evidence>
<dbReference type="KEGG" id="tps:THAPSDRAFT_264344"/>
<dbReference type="HOGENOM" id="CLU_005940_6_1_1"/>
<keyword evidence="1 5" id="KW-0479">Metal-binding</keyword>
<dbReference type="PaxDb" id="35128-Thaps264344"/>
<dbReference type="EC" id="3.1.4.17" evidence="8"/>
<feature type="binding site" evidence="4">
    <location>
        <position position="293"/>
    </location>
    <ligand>
        <name>AMP</name>
        <dbReference type="ChEBI" id="CHEBI:456215"/>
    </ligand>
</feature>
<dbReference type="CDD" id="cd00077">
    <property type="entry name" value="HDc"/>
    <property type="match status" value="1"/>
</dbReference>
<dbReference type="InterPro" id="IPR023088">
    <property type="entry name" value="PDEase"/>
</dbReference>
<dbReference type="InterPro" id="IPR003607">
    <property type="entry name" value="HD/PDEase_dom"/>
</dbReference>
<evidence type="ECO:0000256" key="1">
    <source>
        <dbReference type="ARBA" id="ARBA00022723"/>
    </source>
</evidence>
<dbReference type="InterPro" id="IPR036971">
    <property type="entry name" value="PDEase_catalytic_dom_sf"/>
</dbReference>
<dbReference type="OMA" id="YHCHART"/>
<feature type="binding site" evidence="5">
    <location>
        <position position="127"/>
    </location>
    <ligand>
        <name>Zn(2+)</name>
        <dbReference type="ChEBI" id="CHEBI:29105"/>
        <label>2</label>
    </ligand>
</feature>
<dbReference type="PROSITE" id="PS00126">
    <property type="entry name" value="PDEASE_I_1"/>
    <property type="match status" value="1"/>
</dbReference>
<dbReference type="Proteomes" id="UP000001449">
    <property type="component" value="Chromosome 15"/>
</dbReference>
<dbReference type="GO" id="GO:0046872">
    <property type="term" value="F:metal ion binding"/>
    <property type="evidence" value="ECO:0007669"/>
    <property type="project" value="UniProtKB-KW"/>
</dbReference>
<dbReference type="GO" id="GO:0047555">
    <property type="term" value="F:3',5'-cyclic-GMP phosphodiesterase activity"/>
    <property type="evidence" value="ECO:0000318"/>
    <property type="project" value="GO_Central"/>
</dbReference>
<dbReference type="PANTHER" id="PTHR11347">
    <property type="entry name" value="CYCLIC NUCLEOTIDE PHOSPHODIESTERASE"/>
    <property type="match status" value="1"/>
</dbReference>
<dbReference type="STRING" id="35128.B8CDS3"/>
<accession>B8CDS3</accession>
<dbReference type="InterPro" id="IPR002073">
    <property type="entry name" value="PDEase_catalytic_dom"/>
</dbReference>
<evidence type="ECO:0000256" key="2">
    <source>
        <dbReference type="ARBA" id="ARBA00022801"/>
    </source>
</evidence>
<evidence type="ECO:0000313" key="8">
    <source>
        <dbReference type="EMBL" id="EED88510.1"/>
    </source>
</evidence>
<feature type="binding site" evidence="5">
    <location>
        <position position="127"/>
    </location>
    <ligand>
        <name>Zn(2+)</name>
        <dbReference type="ChEBI" id="CHEBI:29105"/>
        <label>1</label>
    </ligand>
</feature>
<organism evidence="8 9">
    <name type="scientific">Thalassiosira pseudonana</name>
    <name type="common">Marine diatom</name>
    <name type="synonym">Cyclotella nana</name>
    <dbReference type="NCBI Taxonomy" id="35128"/>
    <lineage>
        <taxon>Eukaryota</taxon>
        <taxon>Sar</taxon>
        <taxon>Stramenopiles</taxon>
        <taxon>Ochrophyta</taxon>
        <taxon>Bacillariophyta</taxon>
        <taxon>Coscinodiscophyceae</taxon>
        <taxon>Thalassiosirophycidae</taxon>
        <taxon>Thalassiosirales</taxon>
        <taxon>Thalassiosiraceae</taxon>
        <taxon>Thalassiosira</taxon>
    </lineage>
</organism>
<dbReference type="GO" id="GO:0004115">
    <property type="term" value="F:3',5'-cyclic-AMP phosphodiesterase activity"/>
    <property type="evidence" value="ECO:0000318"/>
    <property type="project" value="GO_Central"/>
</dbReference>
<evidence type="ECO:0000256" key="5">
    <source>
        <dbReference type="PIRSR" id="PIRSR623088-3"/>
    </source>
</evidence>
<dbReference type="InterPro" id="IPR023174">
    <property type="entry name" value="PDEase_CS"/>
</dbReference>
<dbReference type="Pfam" id="PF00233">
    <property type="entry name" value="PDEase_I"/>
    <property type="match status" value="1"/>
</dbReference>
<keyword evidence="9" id="KW-1185">Reference proteome</keyword>
<dbReference type="PRINTS" id="PR00387">
    <property type="entry name" value="PDIESTERASE1"/>
</dbReference>
<feature type="binding site" evidence="5">
    <location>
        <position position="88"/>
    </location>
    <ligand>
        <name>Zn(2+)</name>
        <dbReference type="ChEBI" id="CHEBI:29105"/>
        <label>1</label>
    </ligand>
</feature>
<name>B8CDS3_THAPS</name>
<feature type="binding site" evidence="4">
    <location>
        <position position="242"/>
    </location>
    <ligand>
        <name>AMP</name>
        <dbReference type="ChEBI" id="CHEBI:456215"/>
    </ligand>
</feature>
<feature type="binding site" evidence="4">
    <location>
        <position position="127"/>
    </location>
    <ligand>
        <name>AMP</name>
        <dbReference type="ChEBI" id="CHEBI:456215"/>
    </ligand>
</feature>
<evidence type="ECO:0000313" key="9">
    <source>
        <dbReference type="Proteomes" id="UP000001449"/>
    </source>
</evidence>
<dbReference type="GeneID" id="7450317"/>
<proteinExistence type="predicted"/>
<sequence length="345" mass="39060">MKKAERGGKYAKELSKAFAQAKEAGKGEAGKTEASRNIGSISDSIGWMGGYFLPDEFDITPRALCSFFRMVEKDYPRRKVNPYHNNVHGADVIQSTHALIQMGEVNMALAYTPFEIYTILLAAALHDVRHPGTNNNYQINKQTELSLIYNDNSVLENMHASRASYLLKVGEEIGARNGEDSGGIMGNMDGDQRKLVRTQIIRSILYTDMSRHFAEVAKMKRYIDAHAKLRDKMLPYILHLADISNPSKNPRVSIEWSNCAYDEFFLQGDKEAEEGMAISPLCDRTTTNIADGQVGFINFVVKPAFEILTQCIPNVECVVNQLNENLKFWEKEMVRMKEEKEMLER</sequence>
<gene>
    <name evidence="8" type="ORF">THAPSDRAFT_264344</name>
</gene>
<keyword evidence="2 8" id="KW-0378">Hydrolase</keyword>
<reference evidence="8 9" key="2">
    <citation type="journal article" date="2008" name="Nature">
        <title>The Phaeodactylum genome reveals the evolutionary history of diatom genomes.</title>
        <authorList>
            <person name="Bowler C."/>
            <person name="Allen A.E."/>
            <person name="Badger J.H."/>
            <person name="Grimwood J."/>
            <person name="Jabbari K."/>
            <person name="Kuo A."/>
            <person name="Maheswari U."/>
            <person name="Martens C."/>
            <person name="Maumus F."/>
            <person name="Otillar R.P."/>
            <person name="Rayko E."/>
            <person name="Salamov A."/>
            <person name="Vandepoele K."/>
            <person name="Beszteri B."/>
            <person name="Gruber A."/>
            <person name="Heijde M."/>
            <person name="Katinka M."/>
            <person name="Mock T."/>
            <person name="Valentin K."/>
            <person name="Verret F."/>
            <person name="Berges J.A."/>
            <person name="Brownlee C."/>
            <person name="Cadoret J.P."/>
            <person name="Chiovitti A."/>
            <person name="Choi C.J."/>
            <person name="Coesel S."/>
            <person name="De Martino A."/>
            <person name="Detter J.C."/>
            <person name="Durkin C."/>
            <person name="Falciatore A."/>
            <person name="Fournet J."/>
            <person name="Haruta M."/>
            <person name="Huysman M.J."/>
            <person name="Jenkins B.D."/>
            <person name="Jiroutova K."/>
            <person name="Jorgensen R.E."/>
            <person name="Joubert Y."/>
            <person name="Kaplan A."/>
            <person name="Kroger N."/>
            <person name="Kroth P.G."/>
            <person name="La Roche J."/>
            <person name="Lindquist E."/>
            <person name="Lommer M."/>
            <person name="Martin-Jezequel V."/>
            <person name="Lopez P.J."/>
            <person name="Lucas S."/>
            <person name="Mangogna M."/>
            <person name="McGinnis K."/>
            <person name="Medlin L.K."/>
            <person name="Montsant A."/>
            <person name="Oudot-Le Secq M.P."/>
            <person name="Napoli C."/>
            <person name="Obornik M."/>
            <person name="Parker M.S."/>
            <person name="Petit J.L."/>
            <person name="Porcel B.M."/>
            <person name="Poulsen N."/>
            <person name="Robison M."/>
            <person name="Rychlewski L."/>
            <person name="Rynearson T.A."/>
            <person name="Schmutz J."/>
            <person name="Shapiro H."/>
            <person name="Siaut M."/>
            <person name="Stanley M."/>
            <person name="Sussman M.R."/>
            <person name="Taylor A.R."/>
            <person name="Vardi A."/>
            <person name="von Dassow P."/>
            <person name="Vyverman W."/>
            <person name="Willis A."/>
            <person name="Wyrwicz L.S."/>
            <person name="Rokhsar D.S."/>
            <person name="Weissenbach J."/>
            <person name="Armbrust E.V."/>
            <person name="Green B.R."/>
            <person name="Van de Peer Y."/>
            <person name="Grigoriev I.V."/>
        </authorList>
    </citation>
    <scope>NUCLEOTIDE SEQUENCE [LARGE SCALE GENOMIC DNA]</scope>
    <source>
        <strain evidence="8 9">CCMP1335</strain>
    </source>
</reference>
<evidence type="ECO:0000256" key="4">
    <source>
        <dbReference type="PIRSR" id="PIRSR623088-2"/>
    </source>
</evidence>
<dbReference type="EMBL" id="CM000650">
    <property type="protein sequence ID" value="EED88510.1"/>
    <property type="molecule type" value="Genomic_DNA"/>
</dbReference>